<evidence type="ECO:0000313" key="8">
    <source>
        <dbReference type="Proteomes" id="UP000627934"/>
    </source>
</evidence>
<name>A0A8H7IR57_9PEZI</name>
<dbReference type="Gene3D" id="1.10.238.10">
    <property type="entry name" value="EF-hand"/>
    <property type="match status" value="3"/>
</dbReference>
<dbReference type="GO" id="GO:0016460">
    <property type="term" value="C:myosin II complex"/>
    <property type="evidence" value="ECO:0007669"/>
    <property type="project" value="TreeGrafter"/>
</dbReference>
<feature type="domain" description="EF-hand" evidence="6">
    <location>
        <begin position="33"/>
        <end position="68"/>
    </location>
</feature>
<feature type="domain" description="EF-hand" evidence="6">
    <location>
        <begin position="69"/>
        <end position="104"/>
    </location>
</feature>
<dbReference type="InterPro" id="IPR002048">
    <property type="entry name" value="EF_hand_dom"/>
</dbReference>
<proteinExistence type="predicted"/>
<feature type="domain" description="EF-hand" evidence="6">
    <location>
        <begin position="106"/>
        <end position="141"/>
    </location>
</feature>
<reference evidence="7" key="1">
    <citation type="submission" date="2016-08" db="EMBL/GenBank/DDBJ databases">
        <authorList>
            <person name="Yan J."/>
        </authorList>
    </citation>
    <scope>NUCLEOTIDE SEQUENCE</scope>
    <source>
        <strain evidence="7">CSS-01s</strain>
    </source>
</reference>
<evidence type="ECO:0000256" key="3">
    <source>
        <dbReference type="ARBA" id="ARBA00022737"/>
    </source>
</evidence>
<feature type="region of interest" description="Disordered" evidence="5">
    <location>
        <begin position="1"/>
        <end position="32"/>
    </location>
</feature>
<dbReference type="FunFam" id="1.10.238.10:FF:000251">
    <property type="entry name" value="Calmodulin-related protein 97A"/>
    <property type="match status" value="1"/>
</dbReference>
<accession>A0A8H7IR57</accession>
<protein>
    <recommendedName>
        <fullName evidence="1">Calmodulin</fullName>
    </recommendedName>
</protein>
<dbReference type="FunFam" id="1.10.238.10:FF:000181">
    <property type="entry name" value="CALML5 isoform 1"/>
    <property type="match status" value="1"/>
</dbReference>
<dbReference type="InterPro" id="IPR011992">
    <property type="entry name" value="EF-hand-dom_pair"/>
</dbReference>
<evidence type="ECO:0000313" key="7">
    <source>
        <dbReference type="EMBL" id="KAF9630211.1"/>
    </source>
</evidence>
<reference evidence="7" key="2">
    <citation type="journal article" date="2018" name="DNA Res.">
        <title>Comparative genome and transcriptome analyses reveal adaptations to opportunistic infections in woody plant degrading pathogens of Botryosphaeriaceae.</title>
        <authorList>
            <person name="Yan J.Y."/>
            <person name="Zhao W.S."/>
            <person name="Chen Z."/>
            <person name="Xing Q.K."/>
            <person name="Zhang W."/>
            <person name="Chethana K.W.T."/>
            <person name="Xue M.F."/>
            <person name="Xu J.P."/>
            <person name="Phillips A.J.L."/>
            <person name="Wang Y."/>
            <person name="Liu J.H."/>
            <person name="Liu M."/>
            <person name="Zhou Y."/>
            <person name="Jayawardena R.S."/>
            <person name="Manawasinghe I.S."/>
            <person name="Huang J.B."/>
            <person name="Qiao G.H."/>
            <person name="Fu C.Y."/>
            <person name="Guo F.F."/>
            <person name="Dissanayake A.J."/>
            <person name="Peng Y.L."/>
            <person name="Hyde K.D."/>
            <person name="Li X.H."/>
        </authorList>
    </citation>
    <scope>NUCLEOTIDE SEQUENCE</scope>
    <source>
        <strain evidence="7">CSS-01s</strain>
    </source>
</reference>
<dbReference type="PROSITE" id="PS50222">
    <property type="entry name" value="EF_HAND_2"/>
    <property type="match status" value="4"/>
</dbReference>
<dbReference type="PANTHER" id="PTHR23048:SF0">
    <property type="entry name" value="CALMODULIN LIKE 3"/>
    <property type="match status" value="1"/>
</dbReference>
<keyword evidence="3" id="KW-0677">Repeat</keyword>
<comment type="caution">
    <text evidence="7">The sequence shown here is derived from an EMBL/GenBank/DDBJ whole genome shotgun (WGS) entry which is preliminary data.</text>
</comment>
<dbReference type="PROSITE" id="PS00018">
    <property type="entry name" value="EF_HAND_1"/>
    <property type="match status" value="4"/>
</dbReference>
<evidence type="ECO:0000256" key="1">
    <source>
        <dbReference type="ARBA" id="ARBA00020786"/>
    </source>
</evidence>
<organism evidence="7 8">
    <name type="scientific">Lasiodiplodia theobromae</name>
    <dbReference type="NCBI Taxonomy" id="45133"/>
    <lineage>
        <taxon>Eukaryota</taxon>
        <taxon>Fungi</taxon>
        <taxon>Dikarya</taxon>
        <taxon>Ascomycota</taxon>
        <taxon>Pezizomycotina</taxon>
        <taxon>Dothideomycetes</taxon>
        <taxon>Dothideomycetes incertae sedis</taxon>
        <taxon>Botryosphaeriales</taxon>
        <taxon>Botryosphaeriaceae</taxon>
        <taxon>Lasiodiplodia</taxon>
    </lineage>
</organism>
<evidence type="ECO:0000256" key="5">
    <source>
        <dbReference type="SAM" id="MobiDB-lite"/>
    </source>
</evidence>
<feature type="compositionally biased region" description="Polar residues" evidence="5">
    <location>
        <begin position="14"/>
        <end position="30"/>
    </location>
</feature>
<evidence type="ECO:0000256" key="2">
    <source>
        <dbReference type="ARBA" id="ARBA00022723"/>
    </source>
</evidence>
<evidence type="ECO:0000259" key="6">
    <source>
        <dbReference type="PROSITE" id="PS50222"/>
    </source>
</evidence>
<gene>
    <name evidence="7" type="ORF">BFW01_g392</name>
</gene>
<dbReference type="AlphaFoldDB" id="A0A8H7IR57"/>
<dbReference type="Pfam" id="PF13499">
    <property type="entry name" value="EF-hand_7"/>
    <property type="match status" value="2"/>
</dbReference>
<dbReference type="InterPro" id="IPR018247">
    <property type="entry name" value="EF_Hand_1_Ca_BS"/>
</dbReference>
<dbReference type="InterPro" id="IPR050230">
    <property type="entry name" value="CALM/Myosin/TropC-like"/>
</dbReference>
<keyword evidence="4" id="KW-0106">Calcium</keyword>
<keyword evidence="2" id="KW-0479">Metal-binding</keyword>
<dbReference type="SUPFAM" id="SSF47473">
    <property type="entry name" value="EF-hand"/>
    <property type="match status" value="1"/>
</dbReference>
<dbReference type="SMART" id="SM00054">
    <property type="entry name" value="EFh"/>
    <property type="match status" value="4"/>
</dbReference>
<evidence type="ECO:0000256" key="4">
    <source>
        <dbReference type="ARBA" id="ARBA00022837"/>
    </source>
</evidence>
<feature type="domain" description="EF-hand" evidence="6">
    <location>
        <begin position="142"/>
        <end position="174"/>
    </location>
</feature>
<dbReference type="EMBL" id="MDYX01000037">
    <property type="protein sequence ID" value="KAF9630211.1"/>
    <property type="molecule type" value="Genomic_DNA"/>
</dbReference>
<dbReference type="Proteomes" id="UP000627934">
    <property type="component" value="Unassembled WGS sequence"/>
</dbReference>
<dbReference type="GO" id="GO:0005509">
    <property type="term" value="F:calcium ion binding"/>
    <property type="evidence" value="ECO:0007669"/>
    <property type="project" value="InterPro"/>
</dbReference>
<sequence length="174" mass="19510">MVRIAANWDPVESPSLTSAPNAPARQSDTLTPEEIEEYKAAFAVFDKNGDGDITAKELGEVMRSLGQNPTDEELNDMINELDVDHTGSIDFKEFLVMMSKKPKFVDPEQEIREIFNVFDRDGSGTINSSELRHVMKAIGENLTDAEIDDLIKEADVDGNGTIDYEEFARFFKKD</sequence>
<dbReference type="PANTHER" id="PTHR23048">
    <property type="entry name" value="MYOSIN LIGHT CHAIN 1, 3"/>
    <property type="match status" value="1"/>
</dbReference>